<name>W2S554_CYPE1</name>
<dbReference type="eggNOG" id="KOG2588">
    <property type="taxonomic scope" value="Eukaryota"/>
</dbReference>
<feature type="compositionally biased region" description="Low complexity" evidence="2">
    <location>
        <begin position="67"/>
        <end position="83"/>
    </location>
</feature>
<dbReference type="OrthoDB" id="2133190at2759"/>
<gene>
    <name evidence="4" type="ORF">HMPREF1541_02336</name>
</gene>
<evidence type="ECO:0000313" key="5">
    <source>
        <dbReference type="Proteomes" id="UP000030752"/>
    </source>
</evidence>
<evidence type="ECO:0000313" key="4">
    <source>
        <dbReference type="EMBL" id="ETN43178.1"/>
    </source>
</evidence>
<dbReference type="PANTHER" id="PTHR47336">
    <property type="entry name" value="TRANSCRIPTION FACTOR HMS1-RELATED"/>
    <property type="match status" value="1"/>
</dbReference>
<dbReference type="SMART" id="SM00353">
    <property type="entry name" value="HLH"/>
    <property type="match status" value="1"/>
</dbReference>
<feature type="domain" description="BHLH" evidence="3">
    <location>
        <begin position="126"/>
        <end position="202"/>
    </location>
</feature>
<feature type="region of interest" description="Disordered" evidence="2">
    <location>
        <begin position="157"/>
        <end position="181"/>
    </location>
</feature>
<feature type="region of interest" description="Disordered" evidence="2">
    <location>
        <begin position="234"/>
        <end position="278"/>
    </location>
</feature>
<evidence type="ECO:0000256" key="1">
    <source>
        <dbReference type="SAM" id="Coils"/>
    </source>
</evidence>
<dbReference type="STRING" id="1220924.W2S554"/>
<dbReference type="PANTHER" id="PTHR47336:SF4">
    <property type="entry name" value="BHLH TRANSCRIPTION FACTOR (EUROFUNG)"/>
    <property type="match status" value="1"/>
</dbReference>
<dbReference type="InterPro" id="IPR011598">
    <property type="entry name" value="bHLH_dom"/>
</dbReference>
<dbReference type="InterPro" id="IPR052099">
    <property type="entry name" value="Regulatory_TF_Diverse"/>
</dbReference>
<dbReference type="GeneID" id="19969675"/>
<accession>W2S554</accession>
<dbReference type="InterPro" id="IPR019006">
    <property type="entry name" value="Sre1_C"/>
</dbReference>
<sequence length="860" mass="96114">MDRTEEEFDNLFDWGGATNGIDTSMPDVKVTQAPILPISPLSATHHDFSFATAQPQSLTAPSVYDLPTPRHSSSSPDTRPSTDVRLSGETLRDDTSPINARPLKRKLSPNDTNGIVPLRELPPPAAKKRPHNIIEKRYRANLNEKIAELRDSVPSLRTTQKARVTDGLGAESEDEDLNGLTPSNKLNKASILTKAVEYIRHLEFRTKRLEDENRSLKERLETLDKVIAQGGHDSHRATAFTSESLIEGGSATTGPSNDTTSDDQESKPAQPVQGLIPIPDSWRRLRQSQTQEHYGHIYSSSSQNSVLKGKWPRRVMLGSLAGLMVMEGFSEHEHDSDSGQKGLFGIPLELLDGWEFLRSPRIYLSAFAQFCRAGGVLPLAKGFLALTIAAFLIFTYLFNSKPPRKENFEEERLPSDQAPVPASPIEVRRRAWSTSMQVLKLPHHNFFPEWMAVTAEWINYVVRCTFGYQAYFWLTGRAIEDDAARIKAWDIAIDAQLAGGDVEVSRSRVVLTSFGSGTLPKTPIRLMQKSLHCRVLLWNVGQRDSAPYRFANGVAKFFAAREWQHARRLQMETKAHDSERLPNNLAALLAMECEDVFTDTVIQRAYNLMYDRPTHDQAEDTLMDVVVDDHAIRSPLDAIAAWRSTAALRRVFETSMQNPEETGLLQDQLSLALKIAPQDSAAQLRALAAHALFGKSNRNTFHLRASDILRLHKPAEGTSPGLHTPGPFFIDSSTPISARADIENCLHCAKTLMVLDQENSVEQAQLVFASRTLETNKTTTILTAAALTYLIARLPELDQHINQVGSFMPRADCPIADCQSSTWFVVRQKRRQSMASNDTGYESLDDNTLDLWDDRALYEV</sequence>
<dbReference type="AlphaFoldDB" id="W2S554"/>
<keyword evidence="5" id="KW-1185">Reference proteome</keyword>
<evidence type="ECO:0000259" key="3">
    <source>
        <dbReference type="PROSITE" id="PS50888"/>
    </source>
</evidence>
<dbReference type="GO" id="GO:0046983">
    <property type="term" value="F:protein dimerization activity"/>
    <property type="evidence" value="ECO:0007669"/>
    <property type="project" value="InterPro"/>
</dbReference>
<dbReference type="Pfam" id="PF00010">
    <property type="entry name" value="HLH"/>
    <property type="match status" value="1"/>
</dbReference>
<dbReference type="InParanoid" id="W2S554"/>
<feature type="region of interest" description="Disordered" evidence="2">
    <location>
        <begin position="60"/>
        <end position="130"/>
    </location>
</feature>
<dbReference type="VEuPathDB" id="FungiDB:HMPREF1541_02336"/>
<organism evidence="4 5">
    <name type="scientific">Cyphellophora europaea (strain CBS 101466)</name>
    <name type="common">Phialophora europaea</name>
    <dbReference type="NCBI Taxonomy" id="1220924"/>
    <lineage>
        <taxon>Eukaryota</taxon>
        <taxon>Fungi</taxon>
        <taxon>Dikarya</taxon>
        <taxon>Ascomycota</taxon>
        <taxon>Pezizomycotina</taxon>
        <taxon>Eurotiomycetes</taxon>
        <taxon>Chaetothyriomycetidae</taxon>
        <taxon>Chaetothyriales</taxon>
        <taxon>Cyphellophoraceae</taxon>
        <taxon>Cyphellophora</taxon>
    </lineage>
</organism>
<dbReference type="RefSeq" id="XP_008714914.1">
    <property type="nucleotide sequence ID" value="XM_008716692.1"/>
</dbReference>
<dbReference type="Proteomes" id="UP000030752">
    <property type="component" value="Unassembled WGS sequence"/>
</dbReference>
<dbReference type="EMBL" id="KB822718">
    <property type="protein sequence ID" value="ETN43178.1"/>
    <property type="molecule type" value="Genomic_DNA"/>
</dbReference>
<dbReference type="Pfam" id="PF09427">
    <property type="entry name" value="DUF2014"/>
    <property type="match status" value="1"/>
</dbReference>
<feature type="region of interest" description="Disordered" evidence="2">
    <location>
        <begin position="1"/>
        <end position="20"/>
    </location>
</feature>
<dbReference type="PROSITE" id="PS50888">
    <property type="entry name" value="BHLH"/>
    <property type="match status" value="1"/>
</dbReference>
<dbReference type="InterPro" id="IPR036638">
    <property type="entry name" value="HLH_DNA-bd_sf"/>
</dbReference>
<feature type="compositionally biased region" description="Polar residues" evidence="2">
    <location>
        <begin position="239"/>
        <end position="259"/>
    </location>
</feature>
<feature type="coiled-coil region" evidence="1">
    <location>
        <begin position="199"/>
        <end position="226"/>
    </location>
</feature>
<dbReference type="GO" id="GO:0032933">
    <property type="term" value="P:SREBP signaling pathway"/>
    <property type="evidence" value="ECO:0007669"/>
    <property type="project" value="InterPro"/>
</dbReference>
<dbReference type="SUPFAM" id="SSF47459">
    <property type="entry name" value="HLH, helix-loop-helix DNA-binding domain"/>
    <property type="match status" value="1"/>
</dbReference>
<reference evidence="4 5" key="1">
    <citation type="submission" date="2013-03" db="EMBL/GenBank/DDBJ databases">
        <title>The Genome Sequence of Phialophora europaea CBS 101466.</title>
        <authorList>
            <consortium name="The Broad Institute Genomics Platform"/>
            <person name="Cuomo C."/>
            <person name="de Hoog S."/>
            <person name="Gorbushina A."/>
            <person name="Walker B."/>
            <person name="Young S.K."/>
            <person name="Zeng Q."/>
            <person name="Gargeya S."/>
            <person name="Fitzgerald M."/>
            <person name="Haas B."/>
            <person name="Abouelleil A."/>
            <person name="Allen A.W."/>
            <person name="Alvarado L."/>
            <person name="Arachchi H.M."/>
            <person name="Berlin A.M."/>
            <person name="Chapman S.B."/>
            <person name="Gainer-Dewar J."/>
            <person name="Goldberg J."/>
            <person name="Griggs A."/>
            <person name="Gujja S."/>
            <person name="Hansen M."/>
            <person name="Howarth C."/>
            <person name="Imamovic A."/>
            <person name="Ireland A."/>
            <person name="Larimer J."/>
            <person name="McCowan C."/>
            <person name="Murphy C."/>
            <person name="Pearson M."/>
            <person name="Poon T.W."/>
            <person name="Priest M."/>
            <person name="Roberts A."/>
            <person name="Saif S."/>
            <person name="Shea T."/>
            <person name="Sisk P."/>
            <person name="Sykes S."/>
            <person name="Wortman J."/>
            <person name="Nusbaum C."/>
            <person name="Birren B."/>
        </authorList>
    </citation>
    <scope>NUCLEOTIDE SEQUENCE [LARGE SCALE GENOMIC DNA]</scope>
    <source>
        <strain evidence="4 5">CBS 101466</strain>
    </source>
</reference>
<protein>
    <recommendedName>
        <fullName evidence="3">BHLH domain-containing protein</fullName>
    </recommendedName>
</protein>
<dbReference type="GO" id="GO:0045944">
    <property type="term" value="P:positive regulation of transcription by RNA polymerase II"/>
    <property type="evidence" value="ECO:0007669"/>
    <property type="project" value="InterPro"/>
</dbReference>
<dbReference type="Gene3D" id="4.10.280.10">
    <property type="entry name" value="Helix-loop-helix DNA-binding domain"/>
    <property type="match status" value="1"/>
</dbReference>
<proteinExistence type="predicted"/>
<keyword evidence="1" id="KW-0175">Coiled coil</keyword>
<evidence type="ECO:0000256" key="2">
    <source>
        <dbReference type="SAM" id="MobiDB-lite"/>
    </source>
</evidence>
<dbReference type="HOGENOM" id="CLU_008057_0_0_1"/>
<feature type="compositionally biased region" description="Acidic residues" evidence="2">
    <location>
        <begin position="1"/>
        <end position="10"/>
    </location>
</feature>